<comment type="cofactor">
    <cofactor evidence="1">
        <name>FMN</name>
        <dbReference type="ChEBI" id="CHEBI:58210"/>
    </cofactor>
</comment>
<name>A0ABT6CFT8_9SPHN</name>
<keyword evidence="2" id="KW-0285">Flavoprotein</keyword>
<evidence type="ECO:0000259" key="5">
    <source>
        <dbReference type="SMART" id="SM00903"/>
    </source>
</evidence>
<evidence type="ECO:0000256" key="2">
    <source>
        <dbReference type="ARBA" id="ARBA00022630"/>
    </source>
</evidence>
<dbReference type="Proteomes" id="UP001222770">
    <property type="component" value="Unassembled WGS sequence"/>
</dbReference>
<dbReference type="RefSeq" id="WP_277275985.1">
    <property type="nucleotide sequence ID" value="NZ_JAROCY010000004.1"/>
</dbReference>
<comment type="similarity">
    <text evidence="4">Belongs to the flavoredoxin family.</text>
</comment>
<dbReference type="SMART" id="SM00903">
    <property type="entry name" value="Flavin_Reduct"/>
    <property type="match status" value="1"/>
</dbReference>
<feature type="non-terminal residue" evidence="6">
    <location>
        <position position="1"/>
    </location>
</feature>
<sequence length="182" mass="19871">VPRPIAWVSSRSRDGVDNLAPFSFFNAMGNTPPVLAIGMVRAPAGGLKDTPANIRETGEFVVNLVSEPLAEAMNSTSGDYPPDVDEARLAHVAMTPSTAVNPLRVAKAPAAFECRATNYIETGPNQVLVTGEILVTHIDDRFITNPDKIEIDIEAMNLIARLHGRGWYGRQTDMFEMIRPRV</sequence>
<proteinExistence type="inferred from homology"/>
<dbReference type="PANTHER" id="PTHR33798">
    <property type="entry name" value="FLAVOPROTEIN OXYGENASE"/>
    <property type="match status" value="1"/>
</dbReference>
<evidence type="ECO:0000313" key="6">
    <source>
        <dbReference type="EMBL" id="MDF8332788.1"/>
    </source>
</evidence>
<evidence type="ECO:0000313" key="7">
    <source>
        <dbReference type="Proteomes" id="UP001222770"/>
    </source>
</evidence>
<feature type="domain" description="Flavin reductase like" evidence="5">
    <location>
        <begin position="1"/>
        <end position="144"/>
    </location>
</feature>
<accession>A0ABT6CFT8</accession>
<organism evidence="6 7">
    <name type="scientific">Novosphingobium cyanobacteriorum</name>
    <dbReference type="NCBI Taxonomy" id="3024215"/>
    <lineage>
        <taxon>Bacteria</taxon>
        <taxon>Pseudomonadati</taxon>
        <taxon>Pseudomonadota</taxon>
        <taxon>Alphaproteobacteria</taxon>
        <taxon>Sphingomonadales</taxon>
        <taxon>Sphingomonadaceae</taxon>
        <taxon>Novosphingobium</taxon>
    </lineage>
</organism>
<gene>
    <name evidence="6" type="ORF">POM99_06225</name>
</gene>
<dbReference type="EMBL" id="JAROCY010000004">
    <property type="protein sequence ID" value="MDF8332788.1"/>
    <property type="molecule type" value="Genomic_DNA"/>
</dbReference>
<dbReference type="SUPFAM" id="SSF50475">
    <property type="entry name" value="FMN-binding split barrel"/>
    <property type="match status" value="1"/>
</dbReference>
<evidence type="ECO:0000256" key="1">
    <source>
        <dbReference type="ARBA" id="ARBA00001917"/>
    </source>
</evidence>
<dbReference type="Gene3D" id="2.30.110.10">
    <property type="entry name" value="Electron Transport, Fmn-binding Protein, Chain A"/>
    <property type="match status" value="1"/>
</dbReference>
<evidence type="ECO:0000256" key="4">
    <source>
        <dbReference type="ARBA" id="ARBA00038054"/>
    </source>
</evidence>
<dbReference type="PANTHER" id="PTHR33798:SF5">
    <property type="entry name" value="FLAVIN REDUCTASE LIKE DOMAIN-CONTAINING PROTEIN"/>
    <property type="match status" value="1"/>
</dbReference>
<dbReference type="Pfam" id="PF01613">
    <property type="entry name" value="Flavin_Reduct"/>
    <property type="match status" value="1"/>
</dbReference>
<dbReference type="InterPro" id="IPR012349">
    <property type="entry name" value="Split_barrel_FMN-bd"/>
</dbReference>
<protein>
    <submittedName>
        <fullName evidence="6">Flavin reductase family protein</fullName>
    </submittedName>
</protein>
<reference evidence="6 7" key="1">
    <citation type="submission" date="2023-03" db="EMBL/GenBank/DDBJ databases">
        <title>Novosphingobium cyanobacteriorum sp. nov., isolated from a eutrophic reservoir during the Microcystis bloom period.</title>
        <authorList>
            <person name="Kang M."/>
            <person name="Le V."/>
            <person name="Ko S.-R."/>
            <person name="Lee S.-A."/>
            <person name="Ahn C.-Y."/>
        </authorList>
    </citation>
    <scope>NUCLEOTIDE SEQUENCE [LARGE SCALE GENOMIC DNA]</scope>
    <source>
        <strain evidence="6 7">HBC54</strain>
    </source>
</reference>
<keyword evidence="7" id="KW-1185">Reference proteome</keyword>
<dbReference type="InterPro" id="IPR002563">
    <property type="entry name" value="Flavin_Rdtase-like_dom"/>
</dbReference>
<evidence type="ECO:0000256" key="3">
    <source>
        <dbReference type="ARBA" id="ARBA00022643"/>
    </source>
</evidence>
<keyword evidence="3" id="KW-0288">FMN</keyword>
<comment type="caution">
    <text evidence="6">The sequence shown here is derived from an EMBL/GenBank/DDBJ whole genome shotgun (WGS) entry which is preliminary data.</text>
</comment>